<sequence>MPYFIYHVTDFPFRQLKKLEQHDAYRAASARVKQLRTELAVGSPAMIKMIHADSELQAEDLLNQVRDPAPELGDD</sequence>
<comment type="caution">
    <text evidence="1">The sequence shown here is derived from an EMBL/GenBank/DDBJ whole genome shotgun (WGS) entry which is preliminary data.</text>
</comment>
<dbReference type="EMBL" id="MLJW01000005">
    <property type="protein sequence ID" value="OIR17410.1"/>
    <property type="molecule type" value="Genomic_DNA"/>
</dbReference>
<evidence type="ECO:0000313" key="1">
    <source>
        <dbReference type="EMBL" id="OIR17410.1"/>
    </source>
</evidence>
<gene>
    <name evidence="1" type="ORF">GALL_24370</name>
</gene>
<proteinExistence type="predicted"/>
<protein>
    <submittedName>
        <fullName evidence="1">Uncharacterized protein</fullName>
    </submittedName>
</protein>
<dbReference type="AlphaFoldDB" id="A0A1J5T944"/>
<reference evidence="1" key="1">
    <citation type="submission" date="2016-10" db="EMBL/GenBank/DDBJ databases">
        <title>Sequence of Gallionella enrichment culture.</title>
        <authorList>
            <person name="Poehlein A."/>
            <person name="Muehling M."/>
            <person name="Daniel R."/>
        </authorList>
    </citation>
    <scope>NUCLEOTIDE SEQUENCE</scope>
</reference>
<name>A0A1J5T944_9ZZZZ</name>
<accession>A0A1J5T944</accession>
<organism evidence="1">
    <name type="scientific">mine drainage metagenome</name>
    <dbReference type="NCBI Taxonomy" id="410659"/>
    <lineage>
        <taxon>unclassified sequences</taxon>
        <taxon>metagenomes</taxon>
        <taxon>ecological metagenomes</taxon>
    </lineage>
</organism>